<dbReference type="CDD" id="cd00761">
    <property type="entry name" value="Glyco_tranf_GTA_type"/>
    <property type="match status" value="1"/>
</dbReference>
<accession>A0A9W6LW90</accession>
<dbReference type="Proteomes" id="UP001142462">
    <property type="component" value="Unassembled WGS sequence"/>
</dbReference>
<dbReference type="AlphaFoldDB" id="A0A9W6LW90"/>
<evidence type="ECO:0000313" key="3">
    <source>
        <dbReference type="Proteomes" id="UP001142462"/>
    </source>
</evidence>
<dbReference type="Pfam" id="PF00535">
    <property type="entry name" value="Glycos_transf_2"/>
    <property type="match status" value="1"/>
</dbReference>
<reference evidence="2" key="2">
    <citation type="submission" date="2023-01" db="EMBL/GenBank/DDBJ databases">
        <authorList>
            <person name="Sun Q."/>
            <person name="Evtushenko L."/>
        </authorList>
    </citation>
    <scope>NUCLEOTIDE SEQUENCE</scope>
    <source>
        <strain evidence="2">VKM Ac-1020</strain>
    </source>
</reference>
<dbReference type="InterPro" id="IPR029044">
    <property type="entry name" value="Nucleotide-diphossugar_trans"/>
</dbReference>
<protein>
    <recommendedName>
        <fullName evidence="1">Glycosyltransferase 2-like domain-containing protein</fullName>
    </recommendedName>
</protein>
<dbReference type="PANTHER" id="PTHR22916">
    <property type="entry name" value="GLYCOSYLTRANSFERASE"/>
    <property type="match status" value="1"/>
</dbReference>
<dbReference type="InterPro" id="IPR001173">
    <property type="entry name" value="Glyco_trans_2-like"/>
</dbReference>
<sequence length="557" mass="60918">MVTERPVLSVVIPTHDVAPWIRETLETVLAQRVAGMEVLVVDDASSDGTADIVAEVAERDSRVRLIPSAGRGGGTARNTGMDEARGRFIVFCDGDDLVPDGAYVALVDSLARSGSDIAFGDYLKFRPADTWRPTDVMPAFDRPARGTTLRDEPTLLFSRPCWNKAFALDWLRGTGIRFPDVPRSNDIVPMVSAYLRARRVDVVSDVVYLYRERPGGSSMSARADSAASLLSYLDQELACARLVADAGDERLSTVYADLVRERDGFVHVARWAARDAADGADDERVRDALRELLEATPPFAGDPLRALVLRMAAAGGRAAIRPLARWMTGLGPQPVADWHAALDALDAVAALSPEEREALITPLTSSLRSDDEDVDAWHRLVEAVRRVLGERALMLVPEARVAERDLGRALAARRELDGRVTHVARIGGSLVVEGRSARGQDACVPVLHDGEFADRPPVPAAETTWRADVRGGWRWRAAFPAGALPLHRPLTPALLVAREDIAVAVAGEGELPAYDPRDPFLYARVDGVTVVRRRRHWAPRAVRRALIVARERARALR</sequence>
<dbReference type="GO" id="GO:0016758">
    <property type="term" value="F:hexosyltransferase activity"/>
    <property type="evidence" value="ECO:0007669"/>
    <property type="project" value="UniProtKB-ARBA"/>
</dbReference>
<dbReference type="EMBL" id="BSEJ01000004">
    <property type="protein sequence ID" value="GLJ61151.1"/>
    <property type="molecule type" value="Genomic_DNA"/>
</dbReference>
<reference evidence="2" key="1">
    <citation type="journal article" date="2014" name="Int. J. Syst. Evol. Microbiol.">
        <title>Complete genome sequence of Corynebacterium casei LMG S-19264T (=DSM 44701T), isolated from a smear-ripened cheese.</title>
        <authorList>
            <consortium name="US DOE Joint Genome Institute (JGI-PGF)"/>
            <person name="Walter F."/>
            <person name="Albersmeier A."/>
            <person name="Kalinowski J."/>
            <person name="Ruckert C."/>
        </authorList>
    </citation>
    <scope>NUCLEOTIDE SEQUENCE</scope>
    <source>
        <strain evidence="2">VKM Ac-1020</strain>
    </source>
</reference>
<dbReference type="PANTHER" id="PTHR22916:SF3">
    <property type="entry name" value="UDP-GLCNAC:BETAGAL BETA-1,3-N-ACETYLGLUCOSAMINYLTRANSFERASE-LIKE PROTEIN 1"/>
    <property type="match status" value="1"/>
</dbReference>
<evidence type="ECO:0000259" key="1">
    <source>
        <dbReference type="Pfam" id="PF00535"/>
    </source>
</evidence>
<feature type="domain" description="Glycosyltransferase 2-like" evidence="1">
    <location>
        <begin position="9"/>
        <end position="135"/>
    </location>
</feature>
<comment type="caution">
    <text evidence="2">The sequence shown here is derived from an EMBL/GenBank/DDBJ whole genome shotgun (WGS) entry which is preliminary data.</text>
</comment>
<proteinExistence type="predicted"/>
<dbReference type="SUPFAM" id="SSF53448">
    <property type="entry name" value="Nucleotide-diphospho-sugar transferases"/>
    <property type="match status" value="1"/>
</dbReference>
<gene>
    <name evidence="2" type="ORF">GCM10017576_12800</name>
</gene>
<organism evidence="2 3">
    <name type="scientific">Microbacterium barkeri</name>
    <dbReference type="NCBI Taxonomy" id="33917"/>
    <lineage>
        <taxon>Bacteria</taxon>
        <taxon>Bacillati</taxon>
        <taxon>Actinomycetota</taxon>
        <taxon>Actinomycetes</taxon>
        <taxon>Micrococcales</taxon>
        <taxon>Microbacteriaceae</taxon>
        <taxon>Microbacterium</taxon>
    </lineage>
</organism>
<evidence type="ECO:0000313" key="2">
    <source>
        <dbReference type="EMBL" id="GLJ61151.1"/>
    </source>
</evidence>
<name>A0A9W6LW90_9MICO</name>
<dbReference type="Gene3D" id="3.90.550.10">
    <property type="entry name" value="Spore Coat Polysaccharide Biosynthesis Protein SpsA, Chain A"/>
    <property type="match status" value="1"/>
</dbReference>
<keyword evidence="3" id="KW-1185">Reference proteome</keyword>